<accession>A0A0D0AI29</accession>
<evidence type="ECO:0000313" key="2">
    <source>
        <dbReference type="EMBL" id="KIK41471.1"/>
    </source>
</evidence>
<protein>
    <submittedName>
        <fullName evidence="2">Uncharacterized protein</fullName>
    </submittedName>
</protein>
<dbReference type="Proteomes" id="UP000054485">
    <property type="component" value="Unassembled WGS sequence"/>
</dbReference>
<evidence type="ECO:0000313" key="3">
    <source>
        <dbReference type="Proteomes" id="UP000054485"/>
    </source>
</evidence>
<reference evidence="2 3" key="1">
    <citation type="submission" date="2014-04" db="EMBL/GenBank/DDBJ databases">
        <authorList>
            <consortium name="DOE Joint Genome Institute"/>
            <person name="Kuo A."/>
            <person name="Ruytinx J."/>
            <person name="Rineau F."/>
            <person name="Colpaert J."/>
            <person name="Kohler A."/>
            <person name="Nagy L.G."/>
            <person name="Floudas D."/>
            <person name="Copeland A."/>
            <person name="Barry K.W."/>
            <person name="Cichocki N."/>
            <person name="Veneault-Fourrey C."/>
            <person name="LaButti K."/>
            <person name="Lindquist E.A."/>
            <person name="Lipzen A."/>
            <person name="Lundell T."/>
            <person name="Morin E."/>
            <person name="Murat C."/>
            <person name="Sun H."/>
            <person name="Tunlid A."/>
            <person name="Henrissat B."/>
            <person name="Grigoriev I.V."/>
            <person name="Hibbett D.S."/>
            <person name="Martin F."/>
            <person name="Nordberg H.P."/>
            <person name="Cantor M.N."/>
            <person name="Hua S.X."/>
        </authorList>
    </citation>
    <scope>NUCLEOTIDE SEQUENCE [LARGE SCALE GENOMIC DNA]</scope>
    <source>
        <strain evidence="2 3">UH-Slu-Lm8-n1</strain>
    </source>
</reference>
<proteinExistence type="predicted"/>
<sequence>MQNRSKRSRNRACVPIALHAELTEHAMLIKTIRTNHLLDLTHQLYTHASAQRVLDHESIRQGKGKLKSRDTWTTWPLMDCSIPEWRLEDEVKALAETVAHQLKTKCLAGGHAHHESKSQEVEDKDEDELEPLSPSLFQALVWQTTKVLVCILDSILDQRPAVADSMQNRMWAFNWEGVLRVLISGMTLDRTVVSAAHKRLASIYGSSKTLDIALSRIGRIESRNFALAELSERHEDAFLQQPAVRVRRPPKKRRRVASKAVIDTDTE</sequence>
<dbReference type="OrthoDB" id="3260379at2759"/>
<dbReference type="EMBL" id="KN835267">
    <property type="protein sequence ID" value="KIK41471.1"/>
    <property type="molecule type" value="Genomic_DNA"/>
</dbReference>
<organism evidence="2 3">
    <name type="scientific">Suillus luteus UH-Slu-Lm8-n1</name>
    <dbReference type="NCBI Taxonomy" id="930992"/>
    <lineage>
        <taxon>Eukaryota</taxon>
        <taxon>Fungi</taxon>
        <taxon>Dikarya</taxon>
        <taxon>Basidiomycota</taxon>
        <taxon>Agaricomycotina</taxon>
        <taxon>Agaricomycetes</taxon>
        <taxon>Agaricomycetidae</taxon>
        <taxon>Boletales</taxon>
        <taxon>Suillineae</taxon>
        <taxon>Suillaceae</taxon>
        <taxon>Suillus</taxon>
    </lineage>
</organism>
<reference evidence="3" key="2">
    <citation type="submission" date="2015-01" db="EMBL/GenBank/DDBJ databases">
        <title>Evolutionary Origins and Diversification of the Mycorrhizal Mutualists.</title>
        <authorList>
            <consortium name="DOE Joint Genome Institute"/>
            <consortium name="Mycorrhizal Genomics Consortium"/>
            <person name="Kohler A."/>
            <person name="Kuo A."/>
            <person name="Nagy L.G."/>
            <person name="Floudas D."/>
            <person name="Copeland A."/>
            <person name="Barry K.W."/>
            <person name="Cichocki N."/>
            <person name="Veneault-Fourrey C."/>
            <person name="LaButti K."/>
            <person name="Lindquist E.A."/>
            <person name="Lipzen A."/>
            <person name="Lundell T."/>
            <person name="Morin E."/>
            <person name="Murat C."/>
            <person name="Riley R."/>
            <person name="Ohm R."/>
            <person name="Sun H."/>
            <person name="Tunlid A."/>
            <person name="Henrissat B."/>
            <person name="Grigoriev I.V."/>
            <person name="Hibbett D.S."/>
            <person name="Martin F."/>
        </authorList>
    </citation>
    <scope>NUCLEOTIDE SEQUENCE [LARGE SCALE GENOMIC DNA]</scope>
    <source>
        <strain evidence="3">UH-Slu-Lm8-n1</strain>
    </source>
</reference>
<name>A0A0D0AI29_9AGAM</name>
<feature type="region of interest" description="Disordered" evidence="1">
    <location>
        <begin position="109"/>
        <end position="128"/>
    </location>
</feature>
<feature type="compositionally biased region" description="Basic and acidic residues" evidence="1">
    <location>
        <begin position="112"/>
        <end position="121"/>
    </location>
</feature>
<keyword evidence="3" id="KW-1185">Reference proteome</keyword>
<gene>
    <name evidence="2" type="ORF">CY34DRAFT_805987</name>
</gene>
<evidence type="ECO:0000256" key="1">
    <source>
        <dbReference type="SAM" id="MobiDB-lite"/>
    </source>
</evidence>
<dbReference type="InParanoid" id="A0A0D0AI29"/>
<dbReference type="AlphaFoldDB" id="A0A0D0AI29"/>
<dbReference type="HOGENOM" id="CLU_074396_1_0_1"/>
<dbReference type="STRING" id="930992.A0A0D0AI29"/>